<sequence length="127" mass="14015">MEEEKKDFPGQIGKTKITVIDEGYTNAGIYVWQLPDGRFFTDGQNNVLNIPSMRGDTTKVSQLIQAAAHYGQPEGKAVFFAGTARITEEEYSVQLDRMKQGFIANPNDLGALIAAKQTLEAHGTYDD</sequence>
<reference evidence="1" key="1">
    <citation type="submission" date="2020-05" db="EMBL/GenBank/DDBJ databases">
        <authorList>
            <person name="Chiriac C."/>
            <person name="Salcher M."/>
            <person name="Ghai R."/>
            <person name="Kavagutti S V."/>
        </authorList>
    </citation>
    <scope>NUCLEOTIDE SEQUENCE</scope>
</reference>
<accession>A0A6J7WV95</accession>
<proteinExistence type="predicted"/>
<organism evidence="1">
    <name type="scientific">uncultured Caudovirales phage</name>
    <dbReference type="NCBI Taxonomy" id="2100421"/>
    <lineage>
        <taxon>Viruses</taxon>
        <taxon>Duplodnaviria</taxon>
        <taxon>Heunggongvirae</taxon>
        <taxon>Uroviricota</taxon>
        <taxon>Caudoviricetes</taxon>
        <taxon>Peduoviridae</taxon>
        <taxon>Maltschvirus</taxon>
        <taxon>Maltschvirus maltsch</taxon>
    </lineage>
</organism>
<evidence type="ECO:0000313" key="1">
    <source>
        <dbReference type="EMBL" id="CAB5219153.1"/>
    </source>
</evidence>
<name>A0A6J7WV95_9CAUD</name>
<protein>
    <submittedName>
        <fullName evidence="1">Uncharacterized protein</fullName>
    </submittedName>
</protein>
<dbReference type="EMBL" id="LR798269">
    <property type="protein sequence ID" value="CAB5219153.1"/>
    <property type="molecule type" value="Genomic_DNA"/>
</dbReference>
<gene>
    <name evidence="1" type="ORF">UFOVP222_31</name>
</gene>